<dbReference type="InterPro" id="IPR003661">
    <property type="entry name" value="HisK_dim/P_dom"/>
</dbReference>
<dbReference type="EMBL" id="CP071091">
    <property type="protein sequence ID" value="QSQ17946.1"/>
    <property type="molecule type" value="Genomic_DNA"/>
</dbReference>
<dbReference type="SUPFAM" id="SSF47384">
    <property type="entry name" value="Homodimeric domain of signal transducing histidine kinase"/>
    <property type="match status" value="1"/>
</dbReference>
<evidence type="ECO:0000256" key="4">
    <source>
        <dbReference type="SAM" id="SignalP"/>
    </source>
</evidence>
<dbReference type="PANTHER" id="PTHR43065:SF42">
    <property type="entry name" value="TWO-COMPONENT SENSOR PPRA"/>
    <property type="match status" value="1"/>
</dbReference>
<dbReference type="PRINTS" id="PR00344">
    <property type="entry name" value="BCTRLSENSOR"/>
</dbReference>
<dbReference type="InterPro" id="IPR004358">
    <property type="entry name" value="Sig_transdc_His_kin-like_C"/>
</dbReference>
<evidence type="ECO:0000259" key="5">
    <source>
        <dbReference type="PROSITE" id="PS50109"/>
    </source>
</evidence>
<comment type="catalytic activity">
    <reaction evidence="1">
        <text>ATP + protein L-histidine = ADP + protein N-phospho-L-histidine.</text>
        <dbReference type="EC" id="2.7.13.3"/>
    </reaction>
</comment>
<keyword evidence="7" id="KW-1185">Reference proteome</keyword>
<dbReference type="Pfam" id="PF00512">
    <property type="entry name" value="HisKA"/>
    <property type="match status" value="1"/>
</dbReference>
<gene>
    <name evidence="6" type="ORF">JY572_18785</name>
</gene>
<feature type="domain" description="Histidine kinase" evidence="5">
    <location>
        <begin position="516"/>
        <end position="731"/>
    </location>
</feature>
<evidence type="ECO:0000256" key="3">
    <source>
        <dbReference type="ARBA" id="ARBA00022553"/>
    </source>
</evidence>
<dbReference type="Gene3D" id="3.30.565.10">
    <property type="entry name" value="Histidine kinase-like ATPase, C-terminal domain"/>
    <property type="match status" value="1"/>
</dbReference>
<name>A0ABX7NHP4_9BACT</name>
<dbReference type="SMART" id="SM00388">
    <property type="entry name" value="HisKA"/>
    <property type="match status" value="1"/>
</dbReference>
<dbReference type="CDD" id="cd00082">
    <property type="entry name" value="HisKA"/>
    <property type="match status" value="1"/>
</dbReference>
<dbReference type="InterPro" id="IPR003594">
    <property type="entry name" value="HATPase_dom"/>
</dbReference>
<proteinExistence type="predicted"/>
<dbReference type="SMART" id="SM00387">
    <property type="entry name" value="HATPase_c"/>
    <property type="match status" value="1"/>
</dbReference>
<dbReference type="Gene3D" id="3.40.50.2300">
    <property type="match status" value="2"/>
</dbReference>
<sequence>MRLLALLLLWLMTLPAEASTRAKTVLFFVPEDATMPAIADLTQGFRREMTSQDGEQRIINIEALDMGWFGGPEYERALHDFYLVKYREQRPDVIVVYADATPFVLRLQQELWPGVPLLSVYNDAFLVDTLPQSPFVKGNWADLDVPGTVRTALRLLPETRHVALVLGSSQREVDAWDYVEQEVRAAAQGREFIGLKGLTLEALRQQASALPADTVIIVVAFMQDTTGQSFVTRDVTSLLRADGSPPLFSVHGTMMGSGIVGGVLMDYELLGRDMARRTLQVLQGEPLASLPSGALESNQTVFDDRELVRLHIPASRLPPDSVVRFHEPGLWARYRWQVSVILCAGVLQAALIVVLLLERRRRLGAQRLNLVVLDSLPGAVAILDRSGRVLRANPPPSLLAGLSGPSAGMAWAPGTSWLEPFREWGRTGHGELEAVVVLVQDVLAGASQEGVVEFGGLTPGTWFELRARRLERSEGGAVVSVVEVTPRKRAELEARQARDERAHLERVAAVGELGVSIAHELNQPLAAIRTNAETAQRLLARTPMDTALLREVLQDIISDDERASEVIRRLRTLLKKGESQHACHDFNALVRGTVHLVEMDARLRGAALTLELADAPLLVRGDNVQLQQVVLNLLVNALDAVSPCAPGERQVWVRTRAEVGRVELVVEDTGVGLSEDVLGHLFKPFFTTKQEGLGMGLSISRSILEVHQGRLQAERRRAGRGALFRCTLPSA</sequence>
<dbReference type="Gene3D" id="3.30.450.20">
    <property type="entry name" value="PAS domain"/>
    <property type="match status" value="1"/>
</dbReference>
<organism evidence="6 7">
    <name type="scientific">Myxococcus landrumensis</name>
    <dbReference type="NCBI Taxonomy" id="2813577"/>
    <lineage>
        <taxon>Bacteria</taxon>
        <taxon>Pseudomonadati</taxon>
        <taxon>Myxococcota</taxon>
        <taxon>Myxococcia</taxon>
        <taxon>Myxococcales</taxon>
        <taxon>Cystobacterineae</taxon>
        <taxon>Myxococcaceae</taxon>
        <taxon>Myxococcus</taxon>
    </lineage>
</organism>
<dbReference type="InterPro" id="IPR005467">
    <property type="entry name" value="His_kinase_dom"/>
</dbReference>
<evidence type="ECO:0000256" key="1">
    <source>
        <dbReference type="ARBA" id="ARBA00000085"/>
    </source>
</evidence>
<dbReference type="InterPro" id="IPR036890">
    <property type="entry name" value="HATPase_C_sf"/>
</dbReference>
<reference evidence="6 7" key="1">
    <citation type="submission" date="2021-02" db="EMBL/GenBank/DDBJ databases">
        <title>De Novo genome assembly of isolated myxobacteria.</title>
        <authorList>
            <person name="Stevens D.C."/>
        </authorList>
    </citation>
    <scope>NUCLEOTIDE SEQUENCE [LARGE SCALE GENOMIC DNA]</scope>
    <source>
        <strain evidence="6 7">SCHIC003</strain>
    </source>
</reference>
<dbReference type="RefSeq" id="WP_206719563.1">
    <property type="nucleotide sequence ID" value="NZ_CP071091.1"/>
</dbReference>
<dbReference type="PROSITE" id="PS50109">
    <property type="entry name" value="HIS_KIN"/>
    <property type="match status" value="1"/>
</dbReference>
<dbReference type="PANTHER" id="PTHR43065">
    <property type="entry name" value="SENSOR HISTIDINE KINASE"/>
    <property type="match status" value="1"/>
</dbReference>
<dbReference type="Proteomes" id="UP000663090">
    <property type="component" value="Chromosome"/>
</dbReference>
<dbReference type="Pfam" id="PF02518">
    <property type="entry name" value="HATPase_c"/>
    <property type="match status" value="1"/>
</dbReference>
<evidence type="ECO:0000313" key="7">
    <source>
        <dbReference type="Proteomes" id="UP000663090"/>
    </source>
</evidence>
<dbReference type="EC" id="2.7.13.3" evidence="2"/>
<feature type="signal peptide" evidence="4">
    <location>
        <begin position="1"/>
        <end position="18"/>
    </location>
</feature>
<evidence type="ECO:0000313" key="6">
    <source>
        <dbReference type="EMBL" id="QSQ17946.1"/>
    </source>
</evidence>
<dbReference type="Gene3D" id="1.10.287.130">
    <property type="match status" value="1"/>
</dbReference>
<keyword evidence="3" id="KW-0597">Phosphoprotein</keyword>
<accession>A0ABX7NHP4</accession>
<feature type="chain" id="PRO_5045541033" description="histidine kinase" evidence="4">
    <location>
        <begin position="19"/>
        <end position="731"/>
    </location>
</feature>
<protein>
    <recommendedName>
        <fullName evidence="2">histidine kinase</fullName>
        <ecNumber evidence="2">2.7.13.3</ecNumber>
    </recommendedName>
</protein>
<keyword evidence="4" id="KW-0732">Signal</keyword>
<dbReference type="SUPFAM" id="SSF55874">
    <property type="entry name" value="ATPase domain of HSP90 chaperone/DNA topoisomerase II/histidine kinase"/>
    <property type="match status" value="1"/>
</dbReference>
<evidence type="ECO:0000256" key="2">
    <source>
        <dbReference type="ARBA" id="ARBA00012438"/>
    </source>
</evidence>
<dbReference type="InterPro" id="IPR036097">
    <property type="entry name" value="HisK_dim/P_sf"/>
</dbReference>